<protein>
    <submittedName>
        <fullName evidence="2">Ephrin_rec_like domain-containing protein</fullName>
    </submittedName>
</protein>
<organism evidence="2 3">
    <name type="scientific">Durusdinium trenchii</name>
    <dbReference type="NCBI Taxonomy" id="1381693"/>
    <lineage>
        <taxon>Eukaryota</taxon>
        <taxon>Sar</taxon>
        <taxon>Alveolata</taxon>
        <taxon>Dinophyceae</taxon>
        <taxon>Suessiales</taxon>
        <taxon>Symbiodiniaceae</taxon>
        <taxon>Durusdinium</taxon>
    </lineage>
</organism>
<feature type="compositionally biased region" description="Acidic residues" evidence="1">
    <location>
        <begin position="43"/>
        <end position="62"/>
    </location>
</feature>
<reference evidence="2 3" key="1">
    <citation type="submission" date="2024-02" db="EMBL/GenBank/DDBJ databases">
        <authorList>
            <person name="Chen Y."/>
            <person name="Shah S."/>
            <person name="Dougan E. K."/>
            <person name="Thang M."/>
            <person name="Chan C."/>
        </authorList>
    </citation>
    <scope>NUCLEOTIDE SEQUENCE [LARGE SCALE GENOMIC DNA]</scope>
</reference>
<gene>
    <name evidence="2" type="ORF">SCF082_LOCUS25085</name>
</gene>
<keyword evidence="3" id="KW-1185">Reference proteome</keyword>
<name>A0ABP0LXX2_9DINO</name>
<sequence length="406" mass="45183">MSVDAPNLQEVPPSLDITRPPPPPPAPPADDGELSLNSPSEEGFPEEGDGAGGEEQDPEDGEAGEKYWLRISPLPPRFGYIQIKKLTRDLLGTDKDLVTGESNNDKRYALICMASKSVAEKLLQKVRGHVPLPGAQCLEADLYSDAERESRFGPLQNQQRMLQSSVCLGEAAKNFVIVRNLTPEAKSYAWFQRFQNKDGMKKGLRPPSLKLPALSKKLRDVNFWPIGRWAASAMVKPWNVWWLFIWIATSEPAPCLPDAVKAEERRWLKDNAGRDLPLGLLTCDWASSMLFTSLTDILIQEVLGYHAFISPASLCGSTPHQLYASFGCTEFNHEEARDCENETRIHVTMDSWITGYPTELDTMKSKYPHLAPSDLGSMGYDGHESVFLQMRSRAAAAQQGLALAYY</sequence>
<feature type="compositionally biased region" description="Pro residues" evidence="1">
    <location>
        <begin position="19"/>
        <end position="28"/>
    </location>
</feature>
<evidence type="ECO:0000313" key="2">
    <source>
        <dbReference type="EMBL" id="CAK9044050.1"/>
    </source>
</evidence>
<dbReference type="Proteomes" id="UP001642464">
    <property type="component" value="Unassembled WGS sequence"/>
</dbReference>
<feature type="region of interest" description="Disordered" evidence="1">
    <location>
        <begin position="1"/>
        <end position="62"/>
    </location>
</feature>
<proteinExistence type="predicted"/>
<dbReference type="EMBL" id="CAXAMM010018735">
    <property type="protein sequence ID" value="CAK9044050.1"/>
    <property type="molecule type" value="Genomic_DNA"/>
</dbReference>
<evidence type="ECO:0000256" key="1">
    <source>
        <dbReference type="SAM" id="MobiDB-lite"/>
    </source>
</evidence>
<feature type="non-terminal residue" evidence="2">
    <location>
        <position position="406"/>
    </location>
</feature>
<evidence type="ECO:0000313" key="3">
    <source>
        <dbReference type="Proteomes" id="UP001642464"/>
    </source>
</evidence>
<comment type="caution">
    <text evidence="2">The sequence shown here is derived from an EMBL/GenBank/DDBJ whole genome shotgun (WGS) entry which is preliminary data.</text>
</comment>
<accession>A0ABP0LXX2</accession>